<gene>
    <name evidence="1" type="ORF">GH885_03165</name>
</gene>
<reference evidence="1 2" key="1">
    <citation type="submission" date="2019-10" db="EMBL/GenBank/DDBJ databases">
        <title>Gracilibacillus salitolerans sp. nov., a moderate halophile isolated from a saline soil in northwest China.</title>
        <authorList>
            <person name="Gan L."/>
        </authorList>
    </citation>
    <scope>NUCLEOTIDE SEQUENCE [LARGE SCALE GENOMIC DNA]</scope>
    <source>
        <strain evidence="1 2">TP2-8</strain>
    </source>
</reference>
<organism evidence="1 2">
    <name type="scientific">Gracilibacillus thailandensis</name>
    <dbReference type="NCBI Taxonomy" id="563735"/>
    <lineage>
        <taxon>Bacteria</taxon>
        <taxon>Bacillati</taxon>
        <taxon>Bacillota</taxon>
        <taxon>Bacilli</taxon>
        <taxon>Bacillales</taxon>
        <taxon>Bacillaceae</taxon>
        <taxon>Gracilibacillus</taxon>
    </lineage>
</organism>
<name>A0A6N7QUW5_9BACI</name>
<dbReference type="Proteomes" id="UP000435187">
    <property type="component" value="Unassembled WGS sequence"/>
</dbReference>
<dbReference type="AlphaFoldDB" id="A0A6N7QUW5"/>
<dbReference type="EMBL" id="WJEE01000003">
    <property type="protein sequence ID" value="MRI65344.1"/>
    <property type="molecule type" value="Genomic_DNA"/>
</dbReference>
<evidence type="ECO:0000313" key="2">
    <source>
        <dbReference type="Proteomes" id="UP000435187"/>
    </source>
</evidence>
<accession>A0A6N7QUW5</accession>
<comment type="caution">
    <text evidence="1">The sequence shown here is derived from an EMBL/GenBank/DDBJ whole genome shotgun (WGS) entry which is preliminary data.</text>
</comment>
<dbReference type="RefSeq" id="WP_153834187.1">
    <property type="nucleotide sequence ID" value="NZ_JBHUMW010000002.1"/>
</dbReference>
<proteinExistence type="predicted"/>
<protein>
    <submittedName>
        <fullName evidence="1">Uncharacterized protein</fullName>
    </submittedName>
</protein>
<keyword evidence="2" id="KW-1185">Reference proteome</keyword>
<evidence type="ECO:0000313" key="1">
    <source>
        <dbReference type="EMBL" id="MRI65344.1"/>
    </source>
</evidence>
<sequence length="59" mass="6777">MFLPLKNHVYKVIAQVGGWQKEITVESNTELSRNQIADKALKEIDEKEAILIGFKKVTY</sequence>